<accession>A0A939DL09</accession>
<protein>
    <submittedName>
        <fullName evidence="2">DUF4112 domain-containing protein</fullName>
    </submittedName>
</protein>
<gene>
    <name evidence="2" type="ORF">J0A66_03305</name>
</gene>
<dbReference type="EMBL" id="JAFKCV010000002">
    <property type="protein sequence ID" value="MBN7824247.1"/>
    <property type="molecule type" value="Genomic_DNA"/>
</dbReference>
<dbReference type="PANTHER" id="PTHR35519:SF2">
    <property type="entry name" value="PH DOMAIN PROTEIN"/>
    <property type="match status" value="1"/>
</dbReference>
<keyword evidence="1" id="KW-0472">Membrane</keyword>
<keyword evidence="1" id="KW-1133">Transmembrane helix</keyword>
<name>A0A939DL09_9ALTE</name>
<evidence type="ECO:0000313" key="3">
    <source>
        <dbReference type="Proteomes" id="UP000664654"/>
    </source>
</evidence>
<dbReference type="InterPro" id="IPR025187">
    <property type="entry name" value="DUF4112"/>
</dbReference>
<proteinExistence type="predicted"/>
<sequence length="119" mass="13324">MSTRQDNTQIPKEILQARKLARLTDGAFRVPGTRLSFGWDFIVGLIPGLGDLLMGLVSLRLVMLARKLGAPWILCLRMTANSLADFLLGSVPVVGDLLDIFFKANRRNLALLESWWEKN</sequence>
<reference evidence="2" key="1">
    <citation type="submission" date="2021-03" db="EMBL/GenBank/DDBJ databases">
        <title>novel species isolated from a fishpond in China.</title>
        <authorList>
            <person name="Lu H."/>
            <person name="Cai Z."/>
        </authorList>
    </citation>
    <scope>NUCLEOTIDE SEQUENCE</scope>
    <source>
        <strain evidence="2">JCM 30855</strain>
    </source>
</reference>
<dbReference type="Pfam" id="PF13430">
    <property type="entry name" value="DUF4112"/>
    <property type="match status" value="1"/>
</dbReference>
<evidence type="ECO:0000256" key="1">
    <source>
        <dbReference type="SAM" id="Phobius"/>
    </source>
</evidence>
<dbReference type="PANTHER" id="PTHR35519">
    <property type="entry name" value="MEMBRANE PROTEINS"/>
    <property type="match status" value="1"/>
</dbReference>
<keyword evidence="3" id="KW-1185">Reference proteome</keyword>
<dbReference type="AlphaFoldDB" id="A0A939DL09"/>
<organism evidence="2 3">
    <name type="scientific">Bowmanella dokdonensis</name>
    <dbReference type="NCBI Taxonomy" id="751969"/>
    <lineage>
        <taxon>Bacteria</taxon>
        <taxon>Pseudomonadati</taxon>
        <taxon>Pseudomonadota</taxon>
        <taxon>Gammaproteobacteria</taxon>
        <taxon>Alteromonadales</taxon>
        <taxon>Alteromonadaceae</taxon>
        <taxon>Bowmanella</taxon>
    </lineage>
</organism>
<dbReference type="Proteomes" id="UP000664654">
    <property type="component" value="Unassembled WGS sequence"/>
</dbReference>
<comment type="caution">
    <text evidence="2">The sequence shown here is derived from an EMBL/GenBank/DDBJ whole genome shotgun (WGS) entry which is preliminary data.</text>
</comment>
<evidence type="ECO:0000313" key="2">
    <source>
        <dbReference type="EMBL" id="MBN7824247.1"/>
    </source>
</evidence>
<dbReference type="RefSeq" id="WP_206572371.1">
    <property type="nucleotide sequence ID" value="NZ_JAFKCV010000002.1"/>
</dbReference>
<keyword evidence="1" id="KW-0812">Transmembrane</keyword>
<feature type="transmembrane region" description="Helical" evidence="1">
    <location>
        <begin position="41"/>
        <end position="62"/>
    </location>
</feature>